<dbReference type="InterPro" id="IPR024925">
    <property type="entry name" value="Malonyl_CoA-ACP_transAc"/>
</dbReference>
<evidence type="ECO:0000256" key="1">
    <source>
        <dbReference type="ARBA" id="ARBA00013258"/>
    </source>
</evidence>
<dbReference type="Gene3D" id="3.40.366.10">
    <property type="entry name" value="Malonyl-Coenzyme A Acyl Carrier Protein, domain 2"/>
    <property type="match status" value="1"/>
</dbReference>
<keyword evidence="3 6" id="KW-0808">Transferase</keyword>
<dbReference type="Proteomes" id="UP000216446">
    <property type="component" value="Unassembled WGS sequence"/>
</dbReference>
<dbReference type="SUPFAM" id="SSF52151">
    <property type="entry name" value="FabD/lysophospholipase-like"/>
    <property type="match status" value="1"/>
</dbReference>
<comment type="catalytic activity">
    <reaction evidence="5 6">
        <text>holo-[ACP] + malonyl-CoA = malonyl-[ACP] + CoA</text>
        <dbReference type="Rhea" id="RHEA:41792"/>
        <dbReference type="Rhea" id="RHEA-COMP:9623"/>
        <dbReference type="Rhea" id="RHEA-COMP:9685"/>
        <dbReference type="ChEBI" id="CHEBI:57287"/>
        <dbReference type="ChEBI" id="CHEBI:57384"/>
        <dbReference type="ChEBI" id="CHEBI:64479"/>
        <dbReference type="ChEBI" id="CHEBI:78449"/>
        <dbReference type="EC" id="2.3.1.39"/>
    </reaction>
</comment>
<dbReference type="InterPro" id="IPR001227">
    <property type="entry name" value="Ac_transferase_dom_sf"/>
</dbReference>
<dbReference type="GO" id="GO:0006633">
    <property type="term" value="P:fatty acid biosynthetic process"/>
    <property type="evidence" value="ECO:0007669"/>
    <property type="project" value="TreeGrafter"/>
</dbReference>
<evidence type="ECO:0000256" key="7">
    <source>
        <dbReference type="PIRSR" id="PIRSR000446-1"/>
    </source>
</evidence>
<dbReference type="FunCoup" id="A0A259U2P0">
    <property type="interactions" value="527"/>
</dbReference>
<dbReference type="EC" id="2.3.1.39" evidence="1 6"/>
<comment type="caution">
    <text evidence="9">The sequence shown here is derived from an EMBL/GenBank/DDBJ whole genome shotgun (WGS) entry which is preliminary data.</text>
</comment>
<feature type="domain" description="Malonyl-CoA:ACP transacylase (MAT)" evidence="8">
    <location>
        <begin position="5"/>
        <end position="305"/>
    </location>
</feature>
<dbReference type="PANTHER" id="PTHR42681">
    <property type="entry name" value="MALONYL-COA-ACYL CARRIER PROTEIN TRANSACYLASE, MITOCHONDRIAL"/>
    <property type="match status" value="1"/>
</dbReference>
<feature type="active site" evidence="7">
    <location>
        <position position="92"/>
    </location>
</feature>
<dbReference type="OrthoDB" id="9805460at2"/>
<name>A0A259U2P0_9BACT</name>
<evidence type="ECO:0000313" key="10">
    <source>
        <dbReference type="Proteomes" id="UP000216446"/>
    </source>
</evidence>
<evidence type="ECO:0000313" key="9">
    <source>
        <dbReference type="EMBL" id="OZC04206.1"/>
    </source>
</evidence>
<dbReference type="SUPFAM" id="SSF55048">
    <property type="entry name" value="Probable ACP-binding domain of malonyl-CoA ACP transacylase"/>
    <property type="match status" value="1"/>
</dbReference>
<sequence>MTAFLFPGQGSQFAGMAADLAERFPESREVIERADAALGFSLSEAMFDTGETAAETLKRTEITQPALYVHSLAAHAALAARGLSCDMAAGHSLGEWSALAAVGAVGFEDGLLAVRRRAELMGQAGDVRPGTMAAVLGMDAADLERVCAEASGAGEGDVVAANYNDPGQIVISGDREAVERAGAMAQEAGARRVIPLPVSGAFHSPLMEFAREGLAATLETLDLSAPSVPVVLNVTAEPTTDPEVIRQRLLEQLTAPVRWAQTMEAMGAAGVTRFVEVGAGKVLAGLAKRSLGRQTETATAGTADEIEALAV</sequence>
<reference evidence="9 10" key="1">
    <citation type="submission" date="2016-11" db="EMBL/GenBank/DDBJ databases">
        <title>Study of marine rhodopsin-containing bacteria.</title>
        <authorList>
            <person name="Yoshizawa S."/>
            <person name="Kumagai Y."/>
            <person name="Kogure K."/>
        </authorList>
    </citation>
    <scope>NUCLEOTIDE SEQUENCE [LARGE SCALE GENOMIC DNA]</scope>
    <source>
        <strain evidence="9 10">SG-29</strain>
    </source>
</reference>
<dbReference type="PIRSF" id="PIRSF000446">
    <property type="entry name" value="Mct"/>
    <property type="match status" value="1"/>
</dbReference>
<dbReference type="PANTHER" id="PTHR42681:SF1">
    <property type="entry name" value="MALONYL-COA-ACYL CARRIER PROTEIN TRANSACYLASE, MITOCHONDRIAL"/>
    <property type="match status" value="1"/>
</dbReference>
<dbReference type="InterPro" id="IPR014043">
    <property type="entry name" value="Acyl_transferase_dom"/>
</dbReference>
<accession>A0A259U2P0</accession>
<organism evidence="9 10">
    <name type="scientific">Rubricoccus marinus</name>
    <dbReference type="NCBI Taxonomy" id="716817"/>
    <lineage>
        <taxon>Bacteria</taxon>
        <taxon>Pseudomonadati</taxon>
        <taxon>Rhodothermota</taxon>
        <taxon>Rhodothermia</taxon>
        <taxon>Rhodothermales</taxon>
        <taxon>Rubricoccaceae</taxon>
        <taxon>Rubricoccus</taxon>
    </lineage>
</organism>
<protein>
    <recommendedName>
        <fullName evidence="2 6">Malonyl CoA-acyl carrier protein transacylase</fullName>
        <ecNumber evidence="1 6">2.3.1.39</ecNumber>
    </recommendedName>
</protein>
<dbReference type="InParanoid" id="A0A259U2P0"/>
<feature type="active site" evidence="7">
    <location>
        <position position="203"/>
    </location>
</feature>
<dbReference type="InterPro" id="IPR016035">
    <property type="entry name" value="Acyl_Trfase/lysoPLipase"/>
</dbReference>
<dbReference type="FunFam" id="3.30.70.250:FF:000001">
    <property type="entry name" value="Malonyl CoA-acyl carrier protein transacylase"/>
    <property type="match status" value="1"/>
</dbReference>
<evidence type="ECO:0000256" key="3">
    <source>
        <dbReference type="ARBA" id="ARBA00022679"/>
    </source>
</evidence>
<dbReference type="NCBIfam" id="TIGR00128">
    <property type="entry name" value="fabD"/>
    <property type="match status" value="1"/>
</dbReference>
<proteinExistence type="inferred from homology"/>
<dbReference type="SMART" id="SM00827">
    <property type="entry name" value="PKS_AT"/>
    <property type="match status" value="1"/>
</dbReference>
<comment type="similarity">
    <text evidence="6">Belongs to the fabD family.</text>
</comment>
<dbReference type="AlphaFoldDB" id="A0A259U2P0"/>
<evidence type="ECO:0000256" key="5">
    <source>
        <dbReference type="ARBA" id="ARBA00048462"/>
    </source>
</evidence>
<dbReference type="GO" id="GO:0004314">
    <property type="term" value="F:[acyl-carrier-protein] S-malonyltransferase activity"/>
    <property type="evidence" value="ECO:0007669"/>
    <property type="project" value="UniProtKB-EC"/>
</dbReference>
<gene>
    <name evidence="9" type="ORF">BSZ36_15180</name>
</gene>
<keyword evidence="10" id="KW-1185">Reference proteome</keyword>
<dbReference type="InterPro" id="IPR016036">
    <property type="entry name" value="Malonyl_transacylase_ACP-bd"/>
</dbReference>
<dbReference type="EMBL" id="MQWB01000001">
    <property type="protein sequence ID" value="OZC04206.1"/>
    <property type="molecule type" value="Genomic_DNA"/>
</dbReference>
<dbReference type="InterPro" id="IPR050858">
    <property type="entry name" value="Mal-CoA-ACP_Trans/PKS_FabD"/>
</dbReference>
<evidence type="ECO:0000259" key="8">
    <source>
        <dbReference type="SMART" id="SM00827"/>
    </source>
</evidence>
<evidence type="ECO:0000256" key="2">
    <source>
        <dbReference type="ARBA" id="ARBA00018953"/>
    </source>
</evidence>
<evidence type="ECO:0000256" key="4">
    <source>
        <dbReference type="ARBA" id="ARBA00023315"/>
    </source>
</evidence>
<dbReference type="Pfam" id="PF00698">
    <property type="entry name" value="Acyl_transf_1"/>
    <property type="match status" value="1"/>
</dbReference>
<evidence type="ECO:0000256" key="6">
    <source>
        <dbReference type="PIRNR" id="PIRNR000446"/>
    </source>
</evidence>
<keyword evidence="4 6" id="KW-0012">Acyltransferase</keyword>
<dbReference type="InterPro" id="IPR004410">
    <property type="entry name" value="Malonyl_CoA-ACP_transAc_FabD"/>
</dbReference>
<dbReference type="GO" id="GO:0005829">
    <property type="term" value="C:cytosol"/>
    <property type="evidence" value="ECO:0007669"/>
    <property type="project" value="TreeGrafter"/>
</dbReference>
<dbReference type="RefSeq" id="WP_094550422.1">
    <property type="nucleotide sequence ID" value="NZ_MQWB01000001.1"/>
</dbReference>
<dbReference type="Gene3D" id="3.30.70.250">
    <property type="entry name" value="Malonyl-CoA ACP transacylase, ACP-binding"/>
    <property type="match status" value="1"/>
</dbReference>